<feature type="region of interest" description="Disordered" evidence="1">
    <location>
        <begin position="42"/>
        <end position="105"/>
    </location>
</feature>
<name>A0ABP8DHZ2_9ACTN</name>
<dbReference type="RefSeq" id="WP_345133430.1">
    <property type="nucleotide sequence ID" value="NZ_BAABAT010000024.1"/>
</dbReference>
<sequence length="105" mass="12052">MTRPAPVTSETTWAALVQEARIANRDIRATATWTHDRIETYRNARDEARQKADQTGPKENAMNEEELRAERERGLIEQIAAEERELEESYEQDRARAAQAPDLDA</sequence>
<gene>
    <name evidence="2" type="ORF">GCM10022255_069320</name>
</gene>
<evidence type="ECO:0000313" key="3">
    <source>
        <dbReference type="Proteomes" id="UP001500620"/>
    </source>
</evidence>
<evidence type="ECO:0000313" key="2">
    <source>
        <dbReference type="EMBL" id="GAA4256447.1"/>
    </source>
</evidence>
<dbReference type="Proteomes" id="UP001500620">
    <property type="component" value="Unassembled WGS sequence"/>
</dbReference>
<evidence type="ECO:0000256" key="1">
    <source>
        <dbReference type="SAM" id="MobiDB-lite"/>
    </source>
</evidence>
<organism evidence="2 3">
    <name type="scientific">Dactylosporangium darangshiense</name>
    <dbReference type="NCBI Taxonomy" id="579108"/>
    <lineage>
        <taxon>Bacteria</taxon>
        <taxon>Bacillati</taxon>
        <taxon>Actinomycetota</taxon>
        <taxon>Actinomycetes</taxon>
        <taxon>Micromonosporales</taxon>
        <taxon>Micromonosporaceae</taxon>
        <taxon>Dactylosporangium</taxon>
    </lineage>
</organism>
<feature type="compositionally biased region" description="Basic and acidic residues" evidence="1">
    <location>
        <begin position="42"/>
        <end position="52"/>
    </location>
</feature>
<comment type="caution">
    <text evidence="2">The sequence shown here is derived from an EMBL/GenBank/DDBJ whole genome shotgun (WGS) entry which is preliminary data.</text>
</comment>
<accession>A0ABP8DHZ2</accession>
<dbReference type="EMBL" id="BAABAT010000024">
    <property type="protein sequence ID" value="GAA4256447.1"/>
    <property type="molecule type" value="Genomic_DNA"/>
</dbReference>
<keyword evidence="3" id="KW-1185">Reference proteome</keyword>
<proteinExistence type="predicted"/>
<reference evidence="3" key="1">
    <citation type="journal article" date="2019" name="Int. J. Syst. Evol. Microbiol.">
        <title>The Global Catalogue of Microorganisms (GCM) 10K type strain sequencing project: providing services to taxonomists for standard genome sequencing and annotation.</title>
        <authorList>
            <consortium name="The Broad Institute Genomics Platform"/>
            <consortium name="The Broad Institute Genome Sequencing Center for Infectious Disease"/>
            <person name="Wu L."/>
            <person name="Ma J."/>
        </authorList>
    </citation>
    <scope>NUCLEOTIDE SEQUENCE [LARGE SCALE GENOMIC DNA]</scope>
    <source>
        <strain evidence="3">JCM 17441</strain>
    </source>
</reference>
<feature type="compositionally biased region" description="Basic and acidic residues" evidence="1">
    <location>
        <begin position="65"/>
        <end position="75"/>
    </location>
</feature>
<protein>
    <submittedName>
        <fullName evidence="2">Uncharacterized protein</fullName>
    </submittedName>
</protein>